<reference evidence="1 2" key="1">
    <citation type="journal article" date="2015" name="Genome Announc.">
        <title>Complete Genome Sequence of the Novel Leech Symbiont Mucinivorans hirudinis M3T.</title>
        <authorList>
            <person name="Nelson M.C."/>
            <person name="Bomar L."/>
            <person name="Graf J."/>
        </authorList>
    </citation>
    <scope>NUCLEOTIDE SEQUENCE [LARGE SCALE GENOMIC DNA]</scope>
    <source>
        <strain evidence="2">M3</strain>
    </source>
</reference>
<dbReference type="EMBL" id="HG934468">
    <property type="protein sequence ID" value="CDN32353.1"/>
    <property type="molecule type" value="Genomic_DNA"/>
</dbReference>
<dbReference type="KEGG" id="rbc:BN938_2281"/>
<dbReference type="Proteomes" id="UP000027616">
    <property type="component" value="Chromosome I"/>
</dbReference>
<dbReference type="HOGENOM" id="CLU_3272947_0_0_10"/>
<accession>A0A060RDN6</accession>
<keyword evidence="2" id="KW-1185">Reference proteome</keyword>
<evidence type="ECO:0000313" key="1">
    <source>
        <dbReference type="EMBL" id="CDN32353.1"/>
    </source>
</evidence>
<evidence type="ECO:0000313" key="2">
    <source>
        <dbReference type="Proteomes" id="UP000027616"/>
    </source>
</evidence>
<dbReference type="AlphaFoldDB" id="A0A060RDN6"/>
<gene>
    <name evidence="1" type="ORF">BN938_2281</name>
</gene>
<dbReference type="STRING" id="1433126.BN938_2281"/>
<protein>
    <submittedName>
        <fullName evidence="1">Uncharacterized protein</fullName>
    </submittedName>
</protein>
<sequence>MVIKFEPLSLMEGDPDKLKCGDREVYFMDIDLGDSKVYPDQ</sequence>
<organism evidence="1 2">
    <name type="scientific">Mucinivorans hirudinis</name>
    <dbReference type="NCBI Taxonomy" id="1433126"/>
    <lineage>
        <taxon>Bacteria</taxon>
        <taxon>Pseudomonadati</taxon>
        <taxon>Bacteroidota</taxon>
        <taxon>Bacteroidia</taxon>
        <taxon>Bacteroidales</taxon>
        <taxon>Rikenellaceae</taxon>
        <taxon>Mucinivorans</taxon>
    </lineage>
</organism>
<name>A0A060RDN6_9BACT</name>
<proteinExistence type="predicted"/>